<dbReference type="PROSITE" id="PS50977">
    <property type="entry name" value="HTH_TETR_2"/>
    <property type="match status" value="1"/>
</dbReference>
<evidence type="ECO:0000313" key="7">
    <source>
        <dbReference type="Proteomes" id="UP001138997"/>
    </source>
</evidence>
<keyword evidence="7" id="KW-1185">Reference proteome</keyword>
<dbReference type="InterPro" id="IPR009057">
    <property type="entry name" value="Homeodomain-like_sf"/>
</dbReference>
<evidence type="ECO:0000259" key="5">
    <source>
        <dbReference type="PROSITE" id="PS50977"/>
    </source>
</evidence>
<dbReference type="SUPFAM" id="SSF48498">
    <property type="entry name" value="Tetracyclin repressor-like, C-terminal domain"/>
    <property type="match status" value="1"/>
</dbReference>
<evidence type="ECO:0000313" key="6">
    <source>
        <dbReference type="EMBL" id="MCD5311273.1"/>
    </source>
</evidence>
<reference evidence="6" key="1">
    <citation type="submission" date="2021-11" db="EMBL/GenBank/DDBJ databases">
        <title>Streptomyces corallinus and Kineosporia corallina sp. nov., two new coral-derived marine actinobacteria.</title>
        <authorList>
            <person name="Buangrab K."/>
            <person name="Sutthacheep M."/>
            <person name="Yeemin T."/>
            <person name="Harunari E."/>
            <person name="Igarashi Y."/>
            <person name="Sripreechasak P."/>
            <person name="Kanchanasin P."/>
            <person name="Tanasupawat S."/>
            <person name="Phongsopitanun W."/>
        </authorList>
    </citation>
    <scope>NUCLEOTIDE SEQUENCE</scope>
    <source>
        <strain evidence="6">JCM 31032</strain>
    </source>
</reference>
<dbReference type="GO" id="GO:0003700">
    <property type="term" value="F:DNA-binding transcription factor activity"/>
    <property type="evidence" value="ECO:0007669"/>
    <property type="project" value="TreeGrafter"/>
</dbReference>
<feature type="DNA-binding region" description="H-T-H motif" evidence="4">
    <location>
        <begin position="31"/>
        <end position="50"/>
    </location>
</feature>
<dbReference type="SUPFAM" id="SSF46689">
    <property type="entry name" value="Homeodomain-like"/>
    <property type="match status" value="1"/>
</dbReference>
<gene>
    <name evidence="6" type="ORF">LR394_10210</name>
</gene>
<evidence type="ECO:0000256" key="4">
    <source>
        <dbReference type="PROSITE-ProRule" id="PRU00335"/>
    </source>
</evidence>
<dbReference type="Proteomes" id="UP001138997">
    <property type="component" value="Unassembled WGS sequence"/>
</dbReference>
<accession>A0A9X1NBV6</accession>
<proteinExistence type="predicted"/>
<dbReference type="PRINTS" id="PR00455">
    <property type="entry name" value="HTHTETR"/>
</dbReference>
<dbReference type="PANTHER" id="PTHR30055">
    <property type="entry name" value="HTH-TYPE TRANSCRIPTIONAL REGULATOR RUTR"/>
    <property type="match status" value="1"/>
</dbReference>
<dbReference type="RefSeq" id="WP_231440451.1">
    <property type="nucleotide sequence ID" value="NZ_JAJOMB010000004.1"/>
</dbReference>
<dbReference type="GO" id="GO:0000976">
    <property type="term" value="F:transcription cis-regulatory region binding"/>
    <property type="evidence" value="ECO:0007669"/>
    <property type="project" value="TreeGrafter"/>
</dbReference>
<dbReference type="InterPro" id="IPR001647">
    <property type="entry name" value="HTH_TetR"/>
</dbReference>
<evidence type="ECO:0000256" key="3">
    <source>
        <dbReference type="ARBA" id="ARBA00023163"/>
    </source>
</evidence>
<keyword evidence="1" id="KW-0805">Transcription regulation</keyword>
<dbReference type="PANTHER" id="PTHR30055:SF234">
    <property type="entry name" value="HTH-TYPE TRANSCRIPTIONAL REGULATOR BETI"/>
    <property type="match status" value="1"/>
</dbReference>
<name>A0A9X1NBV6_9ACTN</name>
<dbReference type="EMBL" id="JAJOMB010000004">
    <property type="protein sequence ID" value="MCD5311273.1"/>
    <property type="molecule type" value="Genomic_DNA"/>
</dbReference>
<dbReference type="InterPro" id="IPR050109">
    <property type="entry name" value="HTH-type_TetR-like_transc_reg"/>
</dbReference>
<protein>
    <submittedName>
        <fullName evidence="6">TetR/AcrR family transcriptional regulator</fullName>
    </submittedName>
</protein>
<sequence>MPVQRADARRNYVRLLEVAAQVVARDGADASMEEIARLAGVGSGTVRRHFPSRPALLTAVFAERVDGLCQQAGHLAEADDARAALLDWLREVNRSAATFRGLAAALVRETSLAEVERAHCASARLTTAGEPLVRRAAQAGALDPAASIGDLLALVTGISLATEHHPDQKEESARLLELAVRGISPTMARKRS</sequence>
<keyword evidence="3" id="KW-0804">Transcription</keyword>
<dbReference type="AlphaFoldDB" id="A0A9X1NBV6"/>
<dbReference type="InterPro" id="IPR036271">
    <property type="entry name" value="Tet_transcr_reg_TetR-rel_C_sf"/>
</dbReference>
<dbReference type="Pfam" id="PF00440">
    <property type="entry name" value="TetR_N"/>
    <property type="match status" value="1"/>
</dbReference>
<evidence type="ECO:0000256" key="2">
    <source>
        <dbReference type="ARBA" id="ARBA00023125"/>
    </source>
</evidence>
<feature type="domain" description="HTH tetR-type" evidence="5">
    <location>
        <begin position="9"/>
        <end position="68"/>
    </location>
</feature>
<dbReference type="Pfam" id="PF21597">
    <property type="entry name" value="TetR_C_43"/>
    <property type="match status" value="1"/>
</dbReference>
<organism evidence="6 7">
    <name type="scientific">Kineosporia babensis</name>
    <dbReference type="NCBI Taxonomy" id="499548"/>
    <lineage>
        <taxon>Bacteria</taxon>
        <taxon>Bacillati</taxon>
        <taxon>Actinomycetota</taxon>
        <taxon>Actinomycetes</taxon>
        <taxon>Kineosporiales</taxon>
        <taxon>Kineosporiaceae</taxon>
        <taxon>Kineosporia</taxon>
    </lineage>
</organism>
<dbReference type="InterPro" id="IPR049445">
    <property type="entry name" value="TetR_SbtR-like_C"/>
</dbReference>
<keyword evidence="2 4" id="KW-0238">DNA-binding</keyword>
<comment type="caution">
    <text evidence="6">The sequence shown here is derived from an EMBL/GenBank/DDBJ whole genome shotgun (WGS) entry which is preliminary data.</text>
</comment>
<evidence type="ECO:0000256" key="1">
    <source>
        <dbReference type="ARBA" id="ARBA00023015"/>
    </source>
</evidence>
<dbReference type="Gene3D" id="1.10.357.10">
    <property type="entry name" value="Tetracycline Repressor, domain 2"/>
    <property type="match status" value="1"/>
</dbReference>